<dbReference type="EMBL" id="AMWN01000006">
    <property type="protein sequence ID" value="EXJ83079.1"/>
    <property type="molecule type" value="Genomic_DNA"/>
</dbReference>
<gene>
    <name evidence="2" type="ORF">A1O1_06697</name>
</gene>
<comment type="caution">
    <text evidence="2">The sequence shown here is derived from an EMBL/GenBank/DDBJ whole genome shotgun (WGS) entry which is preliminary data.</text>
</comment>
<reference evidence="2 3" key="1">
    <citation type="submission" date="2013-03" db="EMBL/GenBank/DDBJ databases">
        <title>The Genome Sequence of Capronia coronata CBS 617.96.</title>
        <authorList>
            <consortium name="The Broad Institute Genomics Platform"/>
            <person name="Cuomo C."/>
            <person name="de Hoog S."/>
            <person name="Gorbushina A."/>
            <person name="Walker B."/>
            <person name="Young S.K."/>
            <person name="Zeng Q."/>
            <person name="Gargeya S."/>
            <person name="Fitzgerald M."/>
            <person name="Haas B."/>
            <person name="Abouelleil A."/>
            <person name="Allen A.W."/>
            <person name="Alvarado L."/>
            <person name="Arachchi H.M."/>
            <person name="Berlin A.M."/>
            <person name="Chapman S.B."/>
            <person name="Gainer-Dewar J."/>
            <person name="Goldberg J."/>
            <person name="Griggs A."/>
            <person name="Gujja S."/>
            <person name="Hansen M."/>
            <person name="Howarth C."/>
            <person name="Imamovic A."/>
            <person name="Ireland A."/>
            <person name="Larimer J."/>
            <person name="McCowan C."/>
            <person name="Murphy C."/>
            <person name="Pearson M."/>
            <person name="Poon T.W."/>
            <person name="Priest M."/>
            <person name="Roberts A."/>
            <person name="Saif S."/>
            <person name="Shea T."/>
            <person name="Sisk P."/>
            <person name="Sykes S."/>
            <person name="Wortman J."/>
            <person name="Nusbaum C."/>
            <person name="Birren B."/>
        </authorList>
    </citation>
    <scope>NUCLEOTIDE SEQUENCE [LARGE SCALE GENOMIC DNA]</scope>
    <source>
        <strain evidence="2 3">CBS 617.96</strain>
    </source>
</reference>
<dbReference type="GeneID" id="19161564"/>
<evidence type="ECO:0000313" key="2">
    <source>
        <dbReference type="EMBL" id="EXJ83079.1"/>
    </source>
</evidence>
<organism evidence="2 3">
    <name type="scientific">Capronia coronata CBS 617.96</name>
    <dbReference type="NCBI Taxonomy" id="1182541"/>
    <lineage>
        <taxon>Eukaryota</taxon>
        <taxon>Fungi</taxon>
        <taxon>Dikarya</taxon>
        <taxon>Ascomycota</taxon>
        <taxon>Pezizomycotina</taxon>
        <taxon>Eurotiomycetes</taxon>
        <taxon>Chaetothyriomycetidae</taxon>
        <taxon>Chaetothyriales</taxon>
        <taxon>Herpotrichiellaceae</taxon>
        <taxon>Capronia</taxon>
    </lineage>
</organism>
<dbReference type="OrthoDB" id="5408734at2759"/>
<proteinExistence type="predicted"/>
<evidence type="ECO:0000313" key="3">
    <source>
        <dbReference type="Proteomes" id="UP000019484"/>
    </source>
</evidence>
<dbReference type="Proteomes" id="UP000019484">
    <property type="component" value="Unassembled WGS sequence"/>
</dbReference>
<feature type="region of interest" description="Disordered" evidence="1">
    <location>
        <begin position="1"/>
        <end position="83"/>
    </location>
</feature>
<protein>
    <submittedName>
        <fullName evidence="2">Uncharacterized protein</fullName>
    </submittedName>
</protein>
<feature type="compositionally biased region" description="Low complexity" evidence="1">
    <location>
        <begin position="62"/>
        <end position="75"/>
    </location>
</feature>
<name>W9YLC7_9EURO</name>
<evidence type="ECO:0000256" key="1">
    <source>
        <dbReference type="SAM" id="MobiDB-lite"/>
    </source>
</evidence>
<accession>W9YLC7</accession>
<dbReference type="HOGENOM" id="CLU_2542353_0_0_1"/>
<keyword evidence="3" id="KW-1185">Reference proteome</keyword>
<dbReference type="RefSeq" id="XP_007725765.1">
    <property type="nucleotide sequence ID" value="XM_007727575.1"/>
</dbReference>
<sequence length="83" mass="9359">MGYRKDTLQSQRHQLEDLDAKLRETDEKLKQLEATRHRHDQTSTMPPRKPVSSLIPGDSDADYSSGDSDGQGKSSPPREAHSR</sequence>
<dbReference type="AlphaFoldDB" id="W9YLC7"/>
<feature type="compositionally biased region" description="Basic and acidic residues" evidence="1">
    <location>
        <begin position="1"/>
        <end position="35"/>
    </location>
</feature>